<name>A0A8X6Y0F6_9ARAC</name>
<dbReference type="Pfam" id="PF17921">
    <property type="entry name" value="Integrase_H2C2"/>
    <property type="match status" value="1"/>
</dbReference>
<dbReference type="Gene3D" id="1.10.340.70">
    <property type="match status" value="1"/>
</dbReference>
<sequence>MFSDSTVALSWIRGYVKQWKPFVSNRVHEIQDLTNLQNWRFVKGEQNPADIVSRGCSAEELLKNRRLWHGPHWLTLSEENWPKNERLFQETTNEERRVKYIAISYSSEFQNEESILNINNFSSISKVFRITAWIRRFINNMKLIKKDRIKTPLTAEEIEKAEEIWIKKVQAENVGIKINCSKENKNVPKGSKIRELNPFLNDCTDKWKIASVNTVSYHEKHPILIPEKIRFTELLVKDAHEKELHSGVADTLIQVREKYWVPKGRQIIKSIIRKCFVCKKFISHPGTQIMAPLPKDRIEQSLSFAVTGLGFAGPIYVKNSKKKFYIYFAYVL</sequence>
<dbReference type="AlphaFoldDB" id="A0A8X6Y0F6"/>
<dbReference type="PANTHER" id="PTHR47331">
    <property type="entry name" value="PHD-TYPE DOMAIN-CONTAINING PROTEIN"/>
    <property type="match status" value="1"/>
</dbReference>
<keyword evidence="3" id="KW-1185">Reference proteome</keyword>
<dbReference type="OrthoDB" id="6425443at2759"/>
<evidence type="ECO:0000313" key="3">
    <source>
        <dbReference type="Proteomes" id="UP000886998"/>
    </source>
</evidence>
<dbReference type="EMBL" id="BMAV01014752">
    <property type="protein sequence ID" value="GFY63383.1"/>
    <property type="molecule type" value="Genomic_DNA"/>
</dbReference>
<evidence type="ECO:0000259" key="1">
    <source>
        <dbReference type="Pfam" id="PF17921"/>
    </source>
</evidence>
<dbReference type="Proteomes" id="UP000886998">
    <property type="component" value="Unassembled WGS sequence"/>
</dbReference>
<accession>A0A8X6Y0F6</accession>
<feature type="domain" description="Integrase zinc-binding" evidence="1">
    <location>
        <begin position="232"/>
        <end position="280"/>
    </location>
</feature>
<proteinExistence type="predicted"/>
<organism evidence="2 3">
    <name type="scientific">Trichonephila inaurata madagascariensis</name>
    <dbReference type="NCBI Taxonomy" id="2747483"/>
    <lineage>
        <taxon>Eukaryota</taxon>
        <taxon>Metazoa</taxon>
        <taxon>Ecdysozoa</taxon>
        <taxon>Arthropoda</taxon>
        <taxon>Chelicerata</taxon>
        <taxon>Arachnida</taxon>
        <taxon>Araneae</taxon>
        <taxon>Araneomorphae</taxon>
        <taxon>Entelegynae</taxon>
        <taxon>Araneoidea</taxon>
        <taxon>Nephilidae</taxon>
        <taxon>Trichonephila</taxon>
        <taxon>Trichonephila inaurata</taxon>
    </lineage>
</organism>
<reference evidence="2" key="1">
    <citation type="submission" date="2020-08" db="EMBL/GenBank/DDBJ databases">
        <title>Multicomponent nature underlies the extraordinary mechanical properties of spider dragline silk.</title>
        <authorList>
            <person name="Kono N."/>
            <person name="Nakamura H."/>
            <person name="Mori M."/>
            <person name="Yoshida Y."/>
            <person name="Ohtoshi R."/>
            <person name="Malay A.D."/>
            <person name="Moran D.A.P."/>
            <person name="Tomita M."/>
            <person name="Numata K."/>
            <person name="Arakawa K."/>
        </authorList>
    </citation>
    <scope>NUCLEOTIDE SEQUENCE</scope>
</reference>
<protein>
    <submittedName>
        <fullName evidence="2">Integrase catalytic domain-containing protein</fullName>
    </submittedName>
</protein>
<comment type="caution">
    <text evidence="2">The sequence shown here is derived from an EMBL/GenBank/DDBJ whole genome shotgun (WGS) entry which is preliminary data.</text>
</comment>
<evidence type="ECO:0000313" key="2">
    <source>
        <dbReference type="EMBL" id="GFY63383.1"/>
    </source>
</evidence>
<gene>
    <name evidence="2" type="primary">AVEN_160404_1</name>
    <name evidence="2" type="ORF">TNIN_204891</name>
</gene>
<dbReference type="InterPro" id="IPR041588">
    <property type="entry name" value="Integrase_H2C2"/>
</dbReference>